<dbReference type="InterPro" id="IPR036291">
    <property type="entry name" value="NAD(P)-bd_dom_sf"/>
</dbReference>
<evidence type="ECO:0000256" key="2">
    <source>
        <dbReference type="ARBA" id="ARBA00022857"/>
    </source>
</evidence>
<evidence type="ECO:0000313" key="4">
    <source>
        <dbReference type="EMBL" id="OAG34833.1"/>
    </source>
</evidence>
<sequence>MSAFGTRSVTHRRSPDFVHGVGSTALPPNTVSKYKRLNTPPNASARYSRAADLIDLGLSHLSIDTNMKTIVFVGATGAQGGAIIKTLSSTNEYKILALTRSTTSPAAQAIAGLPNVELVQNNAGFGYDVDAFYQAAQRSDYAFINTDGFALGEQAETYWGIRLFELSARAGVKHLIWSGLDYNGKKTGYDPKFYVGHYEGKARVTEWMRSQPTSPMAWTVINSGPYIEMLWELLLPERGSDDVYSFKLPLGQGAIPFVHLEDFGRYAAWIYTHEDEANGMVLDIAIAHISGSELVRAFTAATGKRAEYVDEPVAETVEKYFKHLPKGADTKVGISSVKDENALLMTFGENFTNWWNLYRNSADNKGVIQRDYALLDRILPDRVKSAEEWMKKVGYDATRRTVLRSRA</sequence>
<dbReference type="Gene3D" id="3.40.50.720">
    <property type="entry name" value="NAD(P)-binding Rossmann-like Domain"/>
    <property type="match status" value="1"/>
</dbReference>
<evidence type="ECO:0000256" key="1">
    <source>
        <dbReference type="ARBA" id="ARBA00006328"/>
    </source>
</evidence>
<keyword evidence="5" id="KW-1185">Reference proteome</keyword>
<name>A0A177ES56_9EURO</name>
<dbReference type="InterPro" id="IPR008030">
    <property type="entry name" value="NmrA-like"/>
</dbReference>
<comment type="similarity">
    <text evidence="1">Belongs to the NmrA-type oxidoreductase family.</text>
</comment>
<evidence type="ECO:0000259" key="3">
    <source>
        <dbReference type="Pfam" id="PF05368"/>
    </source>
</evidence>
<dbReference type="Gene3D" id="3.90.25.10">
    <property type="entry name" value="UDP-galactose 4-epimerase, domain 1"/>
    <property type="match status" value="1"/>
</dbReference>
<dbReference type="PANTHER" id="PTHR42748:SF14">
    <property type="entry name" value="SNOAL-LIKE DOMAIN-CONTAINING PROTEIN"/>
    <property type="match status" value="1"/>
</dbReference>
<dbReference type="Pfam" id="PF05368">
    <property type="entry name" value="NmrA"/>
    <property type="match status" value="1"/>
</dbReference>
<gene>
    <name evidence="4" type="ORF">AYO21_10995</name>
</gene>
<dbReference type="EMBL" id="LVKK01000139">
    <property type="protein sequence ID" value="OAG34833.1"/>
    <property type="molecule type" value="Genomic_DNA"/>
</dbReference>
<dbReference type="GO" id="GO:0005634">
    <property type="term" value="C:nucleus"/>
    <property type="evidence" value="ECO:0007669"/>
    <property type="project" value="TreeGrafter"/>
</dbReference>
<dbReference type="Proteomes" id="UP000077002">
    <property type="component" value="Unassembled WGS sequence"/>
</dbReference>
<organism evidence="4 5">
    <name type="scientific">Fonsecaea monophora</name>
    <dbReference type="NCBI Taxonomy" id="254056"/>
    <lineage>
        <taxon>Eukaryota</taxon>
        <taxon>Fungi</taxon>
        <taxon>Dikarya</taxon>
        <taxon>Ascomycota</taxon>
        <taxon>Pezizomycotina</taxon>
        <taxon>Eurotiomycetes</taxon>
        <taxon>Chaetothyriomycetidae</taxon>
        <taxon>Chaetothyriales</taxon>
        <taxon>Herpotrichiellaceae</taxon>
        <taxon>Fonsecaea</taxon>
    </lineage>
</organism>
<dbReference type="SUPFAM" id="SSF51735">
    <property type="entry name" value="NAD(P)-binding Rossmann-fold domains"/>
    <property type="match status" value="1"/>
</dbReference>
<reference evidence="4 5" key="1">
    <citation type="submission" date="2016-03" db="EMBL/GenBank/DDBJ databases">
        <title>Draft genome sequence of the Fonsecaea monophora CBS 269.37.</title>
        <authorList>
            <person name="Bombassaro A."/>
            <person name="Vinicius W.A."/>
            <person name="De Hoog S."/>
            <person name="Sun J."/>
            <person name="Souza E.M."/>
            <person name="Raittz R.T."/>
            <person name="Costa F."/>
            <person name="Leao A.C."/>
            <person name="Tadra-Sfeir M.Z."/>
            <person name="Baura V."/>
            <person name="Balsanelli E."/>
            <person name="Pedrosa F.O."/>
            <person name="Moreno L.F."/>
            <person name="Steffens M.B."/>
            <person name="Xi L."/>
            <person name="Bocca A.L."/>
            <person name="Felipe M.S."/>
            <person name="Teixeira M."/>
            <person name="Telles Filho F.Q."/>
            <person name="Azevedo C.M."/>
            <person name="Gomes R."/>
            <person name="Vicente V.A."/>
        </authorList>
    </citation>
    <scope>NUCLEOTIDE SEQUENCE [LARGE SCALE GENOMIC DNA]</scope>
    <source>
        <strain evidence="4 5">CBS 269.37</strain>
    </source>
</reference>
<dbReference type="RefSeq" id="XP_022506785.1">
    <property type="nucleotide sequence ID" value="XM_022660898.1"/>
</dbReference>
<dbReference type="GeneID" id="34606100"/>
<evidence type="ECO:0000313" key="5">
    <source>
        <dbReference type="Proteomes" id="UP000077002"/>
    </source>
</evidence>
<protein>
    <recommendedName>
        <fullName evidence="3">NmrA-like domain-containing protein</fullName>
    </recommendedName>
</protein>
<comment type="caution">
    <text evidence="4">The sequence shown here is derived from an EMBL/GenBank/DDBJ whole genome shotgun (WGS) entry which is preliminary data.</text>
</comment>
<proteinExistence type="inferred from homology"/>
<dbReference type="AlphaFoldDB" id="A0A177ES56"/>
<dbReference type="PANTHER" id="PTHR42748">
    <property type="entry name" value="NITROGEN METABOLITE REPRESSION PROTEIN NMRA FAMILY MEMBER"/>
    <property type="match status" value="1"/>
</dbReference>
<keyword evidence="2" id="KW-0521">NADP</keyword>
<dbReference type="InterPro" id="IPR051164">
    <property type="entry name" value="NmrA-like_oxidored"/>
</dbReference>
<dbReference type="OrthoDB" id="300709at2759"/>
<accession>A0A177ES56</accession>
<feature type="domain" description="NmrA-like" evidence="3">
    <location>
        <begin position="68"/>
        <end position="319"/>
    </location>
</feature>